<gene>
    <name evidence="1" type="ORF">Taro_048458</name>
</gene>
<dbReference type="Proteomes" id="UP000652761">
    <property type="component" value="Unassembled WGS sequence"/>
</dbReference>
<comment type="caution">
    <text evidence="1">The sequence shown here is derived from an EMBL/GenBank/DDBJ whole genome shotgun (WGS) entry which is preliminary data.</text>
</comment>
<dbReference type="AlphaFoldDB" id="A0A843WVW6"/>
<accession>A0A843WVW6</accession>
<dbReference type="EMBL" id="NMUH01006551">
    <property type="protein sequence ID" value="MQM15513.1"/>
    <property type="molecule type" value="Genomic_DNA"/>
</dbReference>
<keyword evidence="2" id="KW-1185">Reference proteome</keyword>
<reference evidence="1" key="1">
    <citation type="submission" date="2017-07" db="EMBL/GenBank/DDBJ databases">
        <title>Taro Niue Genome Assembly and Annotation.</title>
        <authorList>
            <person name="Atibalentja N."/>
            <person name="Keating K."/>
            <person name="Fields C.J."/>
        </authorList>
    </citation>
    <scope>NUCLEOTIDE SEQUENCE</scope>
    <source>
        <strain evidence="1">Niue_2</strain>
        <tissue evidence="1">Leaf</tissue>
    </source>
</reference>
<proteinExistence type="predicted"/>
<evidence type="ECO:0000313" key="2">
    <source>
        <dbReference type="Proteomes" id="UP000652761"/>
    </source>
</evidence>
<sequence>MLKYLLPIDGHIEQVLHDDGDVQAMFDLHKCQGTTFINLHIHAVDSRCLSTHASHQSEVLQTRMALLWKPQNHPTYEEAVWNCTTMEQKEWKVKYQS</sequence>
<evidence type="ECO:0000313" key="1">
    <source>
        <dbReference type="EMBL" id="MQM15513.1"/>
    </source>
</evidence>
<name>A0A843WVW6_COLES</name>
<protein>
    <submittedName>
        <fullName evidence="1">Uncharacterized protein</fullName>
    </submittedName>
</protein>
<organism evidence="1 2">
    <name type="scientific">Colocasia esculenta</name>
    <name type="common">Wild taro</name>
    <name type="synonym">Arum esculentum</name>
    <dbReference type="NCBI Taxonomy" id="4460"/>
    <lineage>
        <taxon>Eukaryota</taxon>
        <taxon>Viridiplantae</taxon>
        <taxon>Streptophyta</taxon>
        <taxon>Embryophyta</taxon>
        <taxon>Tracheophyta</taxon>
        <taxon>Spermatophyta</taxon>
        <taxon>Magnoliopsida</taxon>
        <taxon>Liliopsida</taxon>
        <taxon>Araceae</taxon>
        <taxon>Aroideae</taxon>
        <taxon>Colocasieae</taxon>
        <taxon>Colocasia</taxon>
    </lineage>
</organism>